<name>G7GM15_9ACTN</name>
<dbReference type="CDD" id="cd02440">
    <property type="entry name" value="AdoMet_MTases"/>
    <property type="match status" value="1"/>
</dbReference>
<dbReference type="PANTHER" id="PTHR47816:SF5">
    <property type="entry name" value="RIBOSOMAL RNA LARGE SUBUNIT METHYLTRANSFERASE G"/>
    <property type="match status" value="1"/>
</dbReference>
<comment type="caution">
    <text evidence="5">The sequence shown here is derived from an EMBL/GenBank/DDBJ whole genome shotgun (WGS) entry which is preliminary data.</text>
</comment>
<evidence type="ECO:0000259" key="3">
    <source>
        <dbReference type="Pfam" id="PF05175"/>
    </source>
</evidence>
<keyword evidence="1" id="KW-0489">Methyltransferase</keyword>
<dbReference type="GO" id="GO:0008757">
    <property type="term" value="F:S-adenosylmethionine-dependent methyltransferase activity"/>
    <property type="evidence" value="ECO:0007669"/>
    <property type="project" value="InterPro"/>
</dbReference>
<reference evidence="5 6" key="1">
    <citation type="submission" date="2011-11" db="EMBL/GenBank/DDBJ databases">
        <title>Whole genome shotgun sequence of Gordonia amarae NBRC 15530.</title>
        <authorList>
            <person name="Takarada H."/>
            <person name="Hosoyama A."/>
            <person name="Tsuchikane K."/>
            <person name="Katsumata H."/>
            <person name="Yamazaki S."/>
            <person name="Fujita N."/>
        </authorList>
    </citation>
    <scope>NUCLEOTIDE SEQUENCE [LARGE SCALE GENOMIC DNA]</scope>
    <source>
        <strain evidence="5 6">NBRC 15530</strain>
    </source>
</reference>
<organism evidence="5 6">
    <name type="scientific">Gordonia amarae NBRC 15530</name>
    <dbReference type="NCBI Taxonomy" id="1075090"/>
    <lineage>
        <taxon>Bacteria</taxon>
        <taxon>Bacillati</taxon>
        <taxon>Actinomycetota</taxon>
        <taxon>Actinomycetes</taxon>
        <taxon>Mycobacteriales</taxon>
        <taxon>Gordoniaceae</taxon>
        <taxon>Gordonia</taxon>
    </lineage>
</organism>
<dbReference type="SUPFAM" id="SSF53335">
    <property type="entry name" value="S-adenosyl-L-methionine-dependent methyltransferases"/>
    <property type="match status" value="1"/>
</dbReference>
<dbReference type="PANTHER" id="PTHR47816">
    <property type="entry name" value="RIBOSOMAL RNA SMALL SUBUNIT METHYLTRANSFERASE C"/>
    <property type="match status" value="1"/>
</dbReference>
<sequence length="356" mass="37613">MLGMDVSTPPDRLILDEAAPFLDGPGVVVVIDDVDGALVLGAAAAGAHEIRVHQDLITGERSLASHAAAAGVTYRSMPLGPELLDGARVVLLRLPRSLDRLAEVSSLVATHAAPEVTLVAGGRIKHMTTAMNDVLRTVFDRVDVSLARQKSRVLIASGTRRADAAGALSGWPRTERHDDLGLTVAAHGGVFAGTRIDIGTRFLLGQLGSAPPSGTVVDLACGSGVIGTWLALRDPGLRVTATDRSAVAVASARATAEINKVADRITVTRADGLELLADSSESRIVLNPPFHNDATVSTEIARGLFADAGRVLAPDGELWCVWNSHLRYRPILERVVGPTRQLARNRKFTVTASVRR</sequence>
<proteinExistence type="predicted"/>
<dbReference type="STRING" id="1075090.GOAMR_20_01890"/>
<gene>
    <name evidence="5" type="ORF">GOAMR_20_01890</name>
</gene>
<feature type="domain" description="Methyltransferase small" evidence="3">
    <location>
        <begin position="182"/>
        <end position="351"/>
    </location>
</feature>
<feature type="domain" description="RlmG N-terminal" evidence="4">
    <location>
        <begin position="11"/>
        <end position="156"/>
    </location>
</feature>
<dbReference type="AlphaFoldDB" id="G7GM15"/>
<dbReference type="EMBL" id="BAED01000020">
    <property type="protein sequence ID" value="GAB04640.1"/>
    <property type="molecule type" value="Genomic_DNA"/>
</dbReference>
<accession>G7GM15</accession>
<evidence type="ECO:0000313" key="6">
    <source>
        <dbReference type="Proteomes" id="UP000006023"/>
    </source>
</evidence>
<keyword evidence="6" id="KW-1185">Reference proteome</keyword>
<protein>
    <submittedName>
        <fullName evidence="5">Uncharacterized protein</fullName>
    </submittedName>
</protein>
<evidence type="ECO:0000256" key="1">
    <source>
        <dbReference type="ARBA" id="ARBA00022603"/>
    </source>
</evidence>
<dbReference type="InterPro" id="IPR029063">
    <property type="entry name" value="SAM-dependent_MTases_sf"/>
</dbReference>
<evidence type="ECO:0000313" key="5">
    <source>
        <dbReference type="EMBL" id="GAB04640.1"/>
    </source>
</evidence>
<evidence type="ECO:0000256" key="2">
    <source>
        <dbReference type="ARBA" id="ARBA00022679"/>
    </source>
</evidence>
<dbReference type="Proteomes" id="UP000006023">
    <property type="component" value="Unassembled WGS sequence"/>
</dbReference>
<dbReference type="InterPro" id="IPR058679">
    <property type="entry name" value="RlmG_N"/>
</dbReference>
<dbReference type="Gene3D" id="3.40.50.150">
    <property type="entry name" value="Vaccinia Virus protein VP39"/>
    <property type="match status" value="2"/>
</dbReference>
<dbReference type="Pfam" id="PF26049">
    <property type="entry name" value="RLMG_N"/>
    <property type="match status" value="1"/>
</dbReference>
<evidence type="ECO:0000259" key="4">
    <source>
        <dbReference type="Pfam" id="PF26049"/>
    </source>
</evidence>
<keyword evidence="2" id="KW-0808">Transferase</keyword>
<dbReference type="eggNOG" id="COG2813">
    <property type="taxonomic scope" value="Bacteria"/>
</dbReference>
<dbReference type="InterPro" id="IPR007848">
    <property type="entry name" value="Small_mtfrase_dom"/>
</dbReference>
<dbReference type="InterPro" id="IPR046977">
    <property type="entry name" value="RsmC/RlmG"/>
</dbReference>
<dbReference type="Pfam" id="PF05175">
    <property type="entry name" value="MTS"/>
    <property type="match status" value="1"/>
</dbReference>
<dbReference type="GO" id="GO:0032259">
    <property type="term" value="P:methylation"/>
    <property type="evidence" value="ECO:0007669"/>
    <property type="project" value="UniProtKB-KW"/>
</dbReference>